<keyword evidence="1" id="KW-1133">Transmembrane helix</keyword>
<keyword evidence="1" id="KW-0472">Membrane</keyword>
<evidence type="ECO:0000256" key="1">
    <source>
        <dbReference type="SAM" id="Phobius"/>
    </source>
</evidence>
<feature type="transmembrane region" description="Helical" evidence="1">
    <location>
        <begin position="7"/>
        <end position="27"/>
    </location>
</feature>
<evidence type="ECO:0000313" key="3">
    <source>
        <dbReference type="Proteomes" id="UP001596414"/>
    </source>
</evidence>
<organism evidence="2 3">
    <name type="scientific">Halovenus rubra</name>
    <dbReference type="NCBI Taxonomy" id="869890"/>
    <lineage>
        <taxon>Archaea</taxon>
        <taxon>Methanobacteriati</taxon>
        <taxon>Methanobacteriota</taxon>
        <taxon>Stenosarchaea group</taxon>
        <taxon>Halobacteria</taxon>
        <taxon>Halobacteriales</taxon>
        <taxon>Haloarculaceae</taxon>
        <taxon>Halovenus</taxon>
    </lineage>
</organism>
<dbReference type="Proteomes" id="UP001596414">
    <property type="component" value="Unassembled WGS sequence"/>
</dbReference>
<keyword evidence="1" id="KW-0812">Transmembrane</keyword>
<name>A0ABD5XAR0_9EURY</name>
<sequence>MRPRDVFDMVLVVLVSIVLYIEFYGTTTSGAGAIKEIADALVNIDPMYYLIVGGVFGVIFVSYITIYLPQKHSQNP</sequence>
<dbReference type="RefSeq" id="WP_267635833.1">
    <property type="nucleotide sequence ID" value="NZ_JAODIY010000001.1"/>
</dbReference>
<gene>
    <name evidence="2" type="ORF">ACFQJ7_09575</name>
</gene>
<protein>
    <submittedName>
        <fullName evidence="2">Uncharacterized protein</fullName>
    </submittedName>
</protein>
<feature type="transmembrane region" description="Helical" evidence="1">
    <location>
        <begin position="47"/>
        <end position="68"/>
    </location>
</feature>
<dbReference type="EMBL" id="JBHSZQ010000020">
    <property type="protein sequence ID" value="MFC7126280.1"/>
    <property type="molecule type" value="Genomic_DNA"/>
</dbReference>
<accession>A0ABD5XAR0</accession>
<reference evidence="2 3" key="1">
    <citation type="journal article" date="2014" name="Int. J. Syst. Evol. Microbiol.">
        <title>Complete genome sequence of Corynebacterium casei LMG S-19264T (=DSM 44701T), isolated from a smear-ripened cheese.</title>
        <authorList>
            <consortium name="US DOE Joint Genome Institute (JGI-PGF)"/>
            <person name="Walter F."/>
            <person name="Albersmeier A."/>
            <person name="Kalinowski J."/>
            <person name="Ruckert C."/>
        </authorList>
    </citation>
    <scope>NUCLEOTIDE SEQUENCE [LARGE SCALE GENOMIC DNA]</scope>
    <source>
        <strain evidence="2 3">CGMCC 4.7215</strain>
    </source>
</reference>
<evidence type="ECO:0000313" key="2">
    <source>
        <dbReference type="EMBL" id="MFC7126280.1"/>
    </source>
</evidence>
<dbReference type="AlphaFoldDB" id="A0ABD5XAR0"/>
<comment type="caution">
    <text evidence="2">The sequence shown here is derived from an EMBL/GenBank/DDBJ whole genome shotgun (WGS) entry which is preliminary data.</text>
</comment>
<proteinExistence type="predicted"/>